<proteinExistence type="predicted"/>
<keyword evidence="2" id="KW-0732">Signal</keyword>
<feature type="chain" id="PRO_5012112387" evidence="2">
    <location>
        <begin position="18"/>
        <end position="207"/>
    </location>
</feature>
<dbReference type="AlphaFoldDB" id="A0A2C5WY73"/>
<keyword evidence="4" id="KW-1185">Reference proteome</keyword>
<dbReference type="OrthoDB" id="3565477at2759"/>
<organism evidence="3 4">
    <name type="scientific">Ceratocystis fimbriata CBS 114723</name>
    <dbReference type="NCBI Taxonomy" id="1035309"/>
    <lineage>
        <taxon>Eukaryota</taxon>
        <taxon>Fungi</taxon>
        <taxon>Dikarya</taxon>
        <taxon>Ascomycota</taxon>
        <taxon>Pezizomycotina</taxon>
        <taxon>Sordariomycetes</taxon>
        <taxon>Hypocreomycetidae</taxon>
        <taxon>Microascales</taxon>
        <taxon>Ceratocystidaceae</taxon>
        <taxon>Ceratocystis</taxon>
    </lineage>
</organism>
<reference evidence="3 4" key="2">
    <citation type="journal article" date="2013" name="IMA Fungus">
        <title>IMA Genome-F 1: Ceratocystis fimbriata: Draft nuclear genome sequence for the plant pathogen, Ceratocystis fimbriata.</title>
        <authorList>
            <person name="Wilken P.M."/>
            <person name="Steenkamp E.T."/>
            <person name="Wingfield M.J."/>
            <person name="de Beer Z.W."/>
            <person name="Wingfield B.D."/>
        </authorList>
    </citation>
    <scope>NUCLEOTIDE SEQUENCE [LARGE SCALE GENOMIC DNA]</scope>
    <source>
        <strain evidence="3 4">CBS 114723</strain>
    </source>
</reference>
<evidence type="ECO:0000256" key="1">
    <source>
        <dbReference type="SAM" id="MobiDB-lite"/>
    </source>
</evidence>
<dbReference type="Proteomes" id="UP000222788">
    <property type="component" value="Unassembled WGS sequence"/>
</dbReference>
<protein>
    <submittedName>
        <fullName evidence="3">Uncharacterized protein</fullName>
    </submittedName>
</protein>
<accession>A0A2C5WY73</accession>
<feature type="signal peptide" evidence="2">
    <location>
        <begin position="1"/>
        <end position="17"/>
    </location>
</feature>
<feature type="compositionally biased region" description="Low complexity" evidence="1">
    <location>
        <begin position="78"/>
        <end position="104"/>
    </location>
</feature>
<evidence type="ECO:0000313" key="4">
    <source>
        <dbReference type="Proteomes" id="UP000222788"/>
    </source>
</evidence>
<reference evidence="3 4" key="1">
    <citation type="journal article" date="2013" name="Fungal Biol.">
        <title>Analysis of microsatellite markers in the genome of the plant pathogen Ceratocystis fimbriata.</title>
        <authorList>
            <person name="Simpson M.C."/>
            <person name="Wilken P.M."/>
            <person name="Coetzee M.P."/>
            <person name="Wingfield M.J."/>
            <person name="Wingfield B.D."/>
        </authorList>
    </citation>
    <scope>NUCLEOTIDE SEQUENCE [LARGE SCALE GENOMIC DNA]</scope>
    <source>
        <strain evidence="3 4">CBS 114723</strain>
    </source>
</reference>
<comment type="caution">
    <text evidence="3">The sequence shown here is derived from an EMBL/GenBank/DDBJ whole genome shotgun (WGS) entry which is preliminary data.</text>
</comment>
<gene>
    <name evidence="3" type="ORF">CFIMG_002916RAa</name>
</gene>
<evidence type="ECO:0000313" key="3">
    <source>
        <dbReference type="EMBL" id="PHH52518.1"/>
    </source>
</evidence>
<name>A0A2C5WY73_9PEZI</name>
<dbReference type="EMBL" id="APWK03000065">
    <property type="protein sequence ID" value="PHH52518.1"/>
    <property type="molecule type" value="Genomic_DNA"/>
</dbReference>
<feature type="region of interest" description="Disordered" evidence="1">
    <location>
        <begin position="73"/>
        <end position="105"/>
    </location>
</feature>
<sequence>MQFNFATLAMMAAGASASLQGGEVYGAPEVTTTSYTTVGTTTLHYGDIDTTVTQTSTLYKTITLTSCAPDVTDCPAHTSTSTTSTSTSTTTTTTTTTTSTSSSTGASSYFPLANSTAVYHPTVASTGFHTVPLVTASSYLPIKTGSTPTSGVSYSVPAEAPAPPAEVPATPAAPASTTPAIITAGASGFAVKGGILAGSLALAMLAL</sequence>
<evidence type="ECO:0000256" key="2">
    <source>
        <dbReference type="SAM" id="SignalP"/>
    </source>
</evidence>